<proteinExistence type="predicted"/>
<evidence type="ECO:0000313" key="2">
    <source>
        <dbReference type="Proteomes" id="UP000005737"/>
    </source>
</evidence>
<gene>
    <name evidence="1" type="ORF">Lepil_3666</name>
</gene>
<sequence length="216" mass="24409">MIFSFDFDSLIWANMRRRIRALGPDSFWYRFLAALLLVLSERVTRANWLLRQIWFETSDGSGLILWGQRWGIPPLYGEDLEAYRNRIIEERAHLRNPTNATRKAIVSQILLTPVADVEIVRVYDHVWTVGGPVGAPIASRDYAMTAYHIYAPTPIVGDLAERGARIRRLIDRITVGAGWPEIYLDAGVGSVPSSGQTVGRRIDAAPDSPLHVFHPF</sequence>
<accession>H2CL72</accession>
<reference evidence="1 2" key="1">
    <citation type="submission" date="2011-10" db="EMBL/GenBank/DDBJ databases">
        <title>The Improved High-Quality Draft genome of Leptonema illini DSM 21528.</title>
        <authorList>
            <consortium name="US DOE Joint Genome Institute (JGI-PGF)"/>
            <person name="Lucas S."/>
            <person name="Copeland A."/>
            <person name="Lapidus A."/>
            <person name="Glavina del Rio T."/>
            <person name="Dalin E."/>
            <person name="Tice H."/>
            <person name="Bruce D."/>
            <person name="Goodwin L."/>
            <person name="Pitluck S."/>
            <person name="Peters L."/>
            <person name="Mikhailova N."/>
            <person name="Held B."/>
            <person name="Kyrpides N."/>
            <person name="Mavromatis K."/>
            <person name="Ivanova N."/>
            <person name="Markowitz V."/>
            <person name="Cheng J.-F."/>
            <person name="Hugenholtz P."/>
            <person name="Woyke T."/>
            <person name="Wu D."/>
            <person name="Gronow S."/>
            <person name="Wellnitz S."/>
            <person name="Brambilla E.-M."/>
            <person name="Klenk H.-P."/>
            <person name="Eisen J.A."/>
        </authorList>
    </citation>
    <scope>NUCLEOTIDE SEQUENCE [LARGE SCALE GENOMIC DNA]</scope>
    <source>
        <strain evidence="1 2">DSM 21528</strain>
    </source>
</reference>
<evidence type="ECO:0000313" key="1">
    <source>
        <dbReference type="EMBL" id="EHQ08323.1"/>
    </source>
</evidence>
<dbReference type="STRING" id="183.GCA_002009735_02099"/>
<dbReference type="Proteomes" id="UP000005737">
    <property type="component" value="Unassembled WGS sequence"/>
</dbReference>
<dbReference type="HOGENOM" id="CLU_1249361_0_0_12"/>
<organism evidence="1 2">
    <name type="scientific">Leptonema illini DSM 21528</name>
    <dbReference type="NCBI Taxonomy" id="929563"/>
    <lineage>
        <taxon>Bacteria</taxon>
        <taxon>Pseudomonadati</taxon>
        <taxon>Spirochaetota</taxon>
        <taxon>Spirochaetia</taxon>
        <taxon>Leptospirales</taxon>
        <taxon>Leptospiraceae</taxon>
        <taxon>Leptonema</taxon>
    </lineage>
</organism>
<protein>
    <submittedName>
        <fullName evidence="1">Uncharacterized protein</fullName>
    </submittedName>
</protein>
<dbReference type="RefSeq" id="WP_002774887.1">
    <property type="nucleotide sequence ID" value="NZ_JH597773.1"/>
</dbReference>
<dbReference type="EMBL" id="JH597773">
    <property type="protein sequence ID" value="EHQ08323.1"/>
    <property type="molecule type" value="Genomic_DNA"/>
</dbReference>
<dbReference type="AlphaFoldDB" id="H2CL72"/>
<name>H2CL72_9LEPT</name>
<keyword evidence="2" id="KW-1185">Reference proteome</keyword>